<keyword evidence="2" id="KW-1185">Reference proteome</keyword>
<organism evidence="1 2">
    <name type="scientific">Polypedilum vanderplanki</name>
    <name type="common">Sleeping chironomid midge</name>
    <dbReference type="NCBI Taxonomy" id="319348"/>
    <lineage>
        <taxon>Eukaryota</taxon>
        <taxon>Metazoa</taxon>
        <taxon>Ecdysozoa</taxon>
        <taxon>Arthropoda</taxon>
        <taxon>Hexapoda</taxon>
        <taxon>Insecta</taxon>
        <taxon>Pterygota</taxon>
        <taxon>Neoptera</taxon>
        <taxon>Endopterygota</taxon>
        <taxon>Diptera</taxon>
        <taxon>Nematocera</taxon>
        <taxon>Chironomoidea</taxon>
        <taxon>Chironomidae</taxon>
        <taxon>Chironominae</taxon>
        <taxon>Polypedilum</taxon>
        <taxon>Polypedilum</taxon>
    </lineage>
</organism>
<protein>
    <submittedName>
        <fullName evidence="1">Uncharacterized protein</fullName>
    </submittedName>
</protein>
<proteinExistence type="predicted"/>
<comment type="caution">
    <text evidence="1">The sequence shown here is derived from an EMBL/GenBank/DDBJ whole genome shotgun (WGS) entry which is preliminary data.</text>
</comment>
<evidence type="ECO:0000313" key="2">
    <source>
        <dbReference type="Proteomes" id="UP001107558"/>
    </source>
</evidence>
<dbReference type="AlphaFoldDB" id="A0A9J6B9M6"/>
<reference evidence="1" key="1">
    <citation type="submission" date="2021-03" db="EMBL/GenBank/DDBJ databases">
        <title>Chromosome level genome of the anhydrobiotic midge Polypedilum vanderplanki.</title>
        <authorList>
            <person name="Yoshida Y."/>
            <person name="Kikawada T."/>
            <person name="Gusev O."/>
        </authorList>
    </citation>
    <scope>NUCLEOTIDE SEQUENCE</scope>
    <source>
        <strain evidence="1">NIAS01</strain>
        <tissue evidence="1">Whole body or cell culture</tissue>
    </source>
</reference>
<evidence type="ECO:0000313" key="1">
    <source>
        <dbReference type="EMBL" id="KAG5666219.1"/>
    </source>
</evidence>
<sequence>MAVNCDNLLVWSVQINQVPSNLNLHEILLNLKENCKTIFAIYRDFDFRHVLSGPTVFISLISRSEAEYIIQNGSNLLNNRFVNAQFAQVSAISLKLIKCIVPISQRTLMLANINVDSRIEELSDILSLLTSFFCDNITVTSCRLIIDKRRFHLRNFAFVDCVTIDDVMHFDNMELTIGENIKLNSDDKYGEAMLEANLLSTTVETVGIEARREFLQQREVIGGARPNELEIRIQNEIREVEEPILLINEHVDLGE</sequence>
<accession>A0A9J6B9M6</accession>
<name>A0A9J6B9M6_POLVA</name>
<dbReference type="EMBL" id="JADBJN010000022">
    <property type="protein sequence ID" value="KAG5666219.1"/>
    <property type="molecule type" value="Genomic_DNA"/>
</dbReference>
<gene>
    <name evidence="1" type="ORF">PVAND_017598</name>
</gene>
<dbReference type="Proteomes" id="UP001107558">
    <property type="component" value="Unassembled WGS sequence"/>
</dbReference>